<dbReference type="SUPFAM" id="SSF53335">
    <property type="entry name" value="S-adenosyl-L-methionine-dependent methyltransferases"/>
    <property type="match status" value="1"/>
</dbReference>
<dbReference type="EMBL" id="MT142511">
    <property type="protein sequence ID" value="QJA83460.1"/>
    <property type="molecule type" value="Genomic_DNA"/>
</dbReference>
<keyword evidence="1" id="KW-0489">Methyltransferase</keyword>
<dbReference type="AlphaFoldDB" id="A0A6M3KNY7"/>
<dbReference type="Pfam" id="PF13578">
    <property type="entry name" value="Methyltransf_24"/>
    <property type="match status" value="1"/>
</dbReference>
<protein>
    <submittedName>
        <fullName evidence="1">Putative methyltransferase</fullName>
    </submittedName>
</protein>
<gene>
    <name evidence="1" type="ORF">MM415A00279_0018</name>
</gene>
<sequence length="231" mass="26772">MLNNVTKESIAKTVESFTTLTNLDSRLKEMRDFVEKHVYGFGERCFYHMWKLVLDELPDSSDLMEIGVYKGQIIALWRLLKPESRIFGISPLSSYAGNDTPSHPDTDYVKHIKDLHNHLKISSDNTYIFNGLSTDQAMYERVKGMSFNVLYIDGCHERWAVEIDFKWYSPLVKVGGYLVVDDASCNLPIPYGMFPGIKDVSDVTDEWYSDNKESFEEIMVVMHNRVFKRIK</sequence>
<accession>A0A6M3KNY7</accession>
<dbReference type="Gene3D" id="3.40.50.150">
    <property type="entry name" value="Vaccinia Virus protein VP39"/>
    <property type="match status" value="1"/>
</dbReference>
<evidence type="ECO:0000313" key="1">
    <source>
        <dbReference type="EMBL" id="QJA83460.1"/>
    </source>
</evidence>
<dbReference type="GO" id="GO:0032259">
    <property type="term" value="P:methylation"/>
    <property type="evidence" value="ECO:0007669"/>
    <property type="project" value="UniProtKB-KW"/>
</dbReference>
<reference evidence="1" key="1">
    <citation type="submission" date="2020-03" db="EMBL/GenBank/DDBJ databases">
        <title>The deep terrestrial virosphere.</title>
        <authorList>
            <person name="Holmfeldt K."/>
            <person name="Nilsson E."/>
            <person name="Simone D."/>
            <person name="Lopez-Fernandez M."/>
            <person name="Wu X."/>
            <person name="de Brujin I."/>
            <person name="Lundin D."/>
            <person name="Andersson A."/>
            <person name="Bertilsson S."/>
            <person name="Dopson M."/>
        </authorList>
    </citation>
    <scope>NUCLEOTIDE SEQUENCE</scope>
    <source>
        <strain evidence="1">MM415A00279</strain>
    </source>
</reference>
<name>A0A6M3KNY7_9ZZZZ</name>
<dbReference type="InterPro" id="IPR029063">
    <property type="entry name" value="SAM-dependent_MTases_sf"/>
</dbReference>
<organism evidence="1">
    <name type="scientific">viral metagenome</name>
    <dbReference type="NCBI Taxonomy" id="1070528"/>
    <lineage>
        <taxon>unclassified sequences</taxon>
        <taxon>metagenomes</taxon>
        <taxon>organismal metagenomes</taxon>
    </lineage>
</organism>
<dbReference type="GO" id="GO:0008168">
    <property type="term" value="F:methyltransferase activity"/>
    <property type="evidence" value="ECO:0007669"/>
    <property type="project" value="UniProtKB-KW"/>
</dbReference>
<keyword evidence="1" id="KW-0808">Transferase</keyword>
<proteinExistence type="predicted"/>